<dbReference type="InterPro" id="IPR037523">
    <property type="entry name" value="VOC_core"/>
</dbReference>
<dbReference type="PROSITE" id="PS51819">
    <property type="entry name" value="VOC"/>
    <property type="match status" value="2"/>
</dbReference>
<sequence length="264" mass="29241">MSNVDGHDAGTPTWFDLMTPDLAGAQRFYGELFGWTFLQGTAETMYYTMCQKNGRNAAGMGKRPEDAPYPTAWSVYFDSKDVDATAARVREAGGQLMMEPMDVMDQGRMLVCVDPTGAVFGYWQGRRHNGAQIIDEHGAMTWCEVNTRDGLKASDFYAKVLDVEPRKWPMAEDPDFVYYTLHKGEKAVAGVMQMNAQWPDAIPPHWMPYFAVDDAEAACEKIKSLGGKVMHGPFDSPYGRIAVVTDPYGATFSIIKLSEAAMAA</sequence>
<dbReference type="Pfam" id="PF00903">
    <property type="entry name" value="Glyoxalase"/>
    <property type="match status" value="2"/>
</dbReference>
<dbReference type="RefSeq" id="WP_271923244.1">
    <property type="nucleotide sequence ID" value="NZ_JAQNDO010000001.1"/>
</dbReference>
<evidence type="ECO:0000313" key="3">
    <source>
        <dbReference type="Proteomes" id="UP001221411"/>
    </source>
</evidence>
<dbReference type="EMBL" id="JAQNDO010000001">
    <property type="protein sequence ID" value="MDC0745579.1"/>
    <property type="molecule type" value="Genomic_DNA"/>
</dbReference>
<feature type="domain" description="VOC" evidence="1">
    <location>
        <begin position="11"/>
        <end position="125"/>
    </location>
</feature>
<dbReference type="CDD" id="cd07247">
    <property type="entry name" value="SgaA_N_like"/>
    <property type="match status" value="2"/>
</dbReference>
<dbReference type="Gene3D" id="3.10.180.10">
    <property type="entry name" value="2,3-Dihydroxybiphenyl 1,2-Dioxygenase, domain 1"/>
    <property type="match status" value="2"/>
</dbReference>
<dbReference type="InterPro" id="IPR029068">
    <property type="entry name" value="Glyas_Bleomycin-R_OHBP_Dase"/>
</dbReference>
<dbReference type="Proteomes" id="UP001221411">
    <property type="component" value="Unassembled WGS sequence"/>
</dbReference>
<dbReference type="InterPro" id="IPR052164">
    <property type="entry name" value="Anthracycline_SecMetBiosynth"/>
</dbReference>
<comment type="caution">
    <text evidence="2">The sequence shown here is derived from an EMBL/GenBank/DDBJ whole genome shotgun (WGS) entry which is preliminary data.</text>
</comment>
<name>A0ABT5EUS8_9BACT</name>
<dbReference type="PANTHER" id="PTHR33993">
    <property type="entry name" value="GLYOXALASE-RELATED"/>
    <property type="match status" value="1"/>
</dbReference>
<dbReference type="SUPFAM" id="SSF54593">
    <property type="entry name" value="Glyoxalase/Bleomycin resistance protein/Dihydroxybiphenyl dioxygenase"/>
    <property type="match status" value="2"/>
</dbReference>
<protein>
    <submittedName>
        <fullName evidence="2">VOC family protein</fullName>
    </submittedName>
</protein>
<keyword evidence="3" id="KW-1185">Reference proteome</keyword>
<reference evidence="2 3" key="1">
    <citation type="submission" date="2022-11" db="EMBL/GenBank/DDBJ databases">
        <title>Minimal conservation of predation-associated metabolite biosynthetic gene clusters underscores biosynthetic potential of Myxococcota including descriptions for ten novel species: Archangium lansinium sp. nov., Myxococcus landrumus sp. nov., Nannocystis bai.</title>
        <authorList>
            <person name="Ahearne A."/>
            <person name="Stevens C."/>
            <person name="Dowd S."/>
        </authorList>
    </citation>
    <scope>NUCLEOTIDE SEQUENCE [LARGE SCALE GENOMIC DNA]</scope>
    <source>
        <strain evidence="2 3">RJM3</strain>
    </source>
</reference>
<evidence type="ECO:0000313" key="2">
    <source>
        <dbReference type="EMBL" id="MDC0745579.1"/>
    </source>
</evidence>
<gene>
    <name evidence="2" type="ORF">POL67_29875</name>
</gene>
<feature type="domain" description="VOC" evidence="1">
    <location>
        <begin position="139"/>
        <end position="257"/>
    </location>
</feature>
<dbReference type="InterPro" id="IPR004360">
    <property type="entry name" value="Glyas_Fos-R_dOase_dom"/>
</dbReference>
<dbReference type="PANTHER" id="PTHR33993:SF10">
    <property type="entry name" value="CONSERVED PROTEIN"/>
    <property type="match status" value="1"/>
</dbReference>
<evidence type="ECO:0000259" key="1">
    <source>
        <dbReference type="PROSITE" id="PS51819"/>
    </source>
</evidence>
<accession>A0ABT5EUS8</accession>
<organism evidence="2 3">
    <name type="scientific">Polyangium mundeleinium</name>
    <dbReference type="NCBI Taxonomy" id="2995306"/>
    <lineage>
        <taxon>Bacteria</taxon>
        <taxon>Pseudomonadati</taxon>
        <taxon>Myxococcota</taxon>
        <taxon>Polyangia</taxon>
        <taxon>Polyangiales</taxon>
        <taxon>Polyangiaceae</taxon>
        <taxon>Polyangium</taxon>
    </lineage>
</organism>
<proteinExistence type="predicted"/>